<dbReference type="InterPro" id="IPR029063">
    <property type="entry name" value="SAM-dependent_MTases_sf"/>
</dbReference>
<sequence length="270" mass="31301">MLTCGKILQKQAFMKSIISFVIRYIPRSFLQLISHIFLRILAIFYRGNDVSCPVCQREFSKFLPYGRKARENALCPNCLALERHRLMWLFLQQETNFFEADLKVLHIAPELCFIDRFEKLPNIDYITGDIESPLAKVKMDVHNIPFEDQSFDVVFCNHVMEHVEDDLLACKEINRVLKKDGWGIIQSPVYDIPKTLEDHTITSPAERERVFGQRDHVRKYGQDYAERLSQSGLSVQKNNFVKTLSEETIKAFALPPNEIIFYCSKGSATS</sequence>
<dbReference type="HOGENOM" id="CLU_071512_0_0_10"/>
<dbReference type="SUPFAM" id="SSF53335">
    <property type="entry name" value="S-adenosyl-L-methionine-dependent methyltransferases"/>
    <property type="match status" value="1"/>
</dbReference>
<organism evidence="2 3">
    <name type="scientific">Echinicola vietnamensis (strain DSM 17526 / LMG 23754 / KMM 6221)</name>
    <dbReference type="NCBI Taxonomy" id="926556"/>
    <lineage>
        <taxon>Bacteria</taxon>
        <taxon>Pseudomonadati</taxon>
        <taxon>Bacteroidota</taxon>
        <taxon>Cytophagia</taxon>
        <taxon>Cytophagales</taxon>
        <taxon>Cyclobacteriaceae</taxon>
        <taxon>Echinicola</taxon>
    </lineage>
</organism>
<dbReference type="eggNOG" id="COG2226">
    <property type="taxonomic scope" value="Bacteria"/>
</dbReference>
<dbReference type="Pfam" id="PF08241">
    <property type="entry name" value="Methyltransf_11"/>
    <property type="match status" value="1"/>
</dbReference>
<dbReference type="KEGG" id="evi:Echvi_4618"/>
<evidence type="ECO:0000313" key="3">
    <source>
        <dbReference type="Proteomes" id="UP000010796"/>
    </source>
</evidence>
<evidence type="ECO:0000259" key="1">
    <source>
        <dbReference type="Pfam" id="PF08241"/>
    </source>
</evidence>
<dbReference type="Gene3D" id="3.40.50.150">
    <property type="entry name" value="Vaccinia Virus protein VP39"/>
    <property type="match status" value="1"/>
</dbReference>
<accession>L0G7G1</accession>
<evidence type="ECO:0000313" key="2">
    <source>
        <dbReference type="EMBL" id="AGA80790.1"/>
    </source>
</evidence>
<dbReference type="InterPro" id="IPR013216">
    <property type="entry name" value="Methyltransf_11"/>
</dbReference>
<dbReference type="STRING" id="926556.Echvi_4618"/>
<name>L0G7G1_ECHVK</name>
<keyword evidence="3" id="KW-1185">Reference proteome</keyword>
<dbReference type="PATRIC" id="fig|926556.3.peg.4885"/>
<dbReference type="AlphaFoldDB" id="L0G7G1"/>
<proteinExistence type="predicted"/>
<keyword evidence="2" id="KW-0808">Transferase</keyword>
<feature type="domain" description="Methyltransferase type 11" evidence="1">
    <location>
        <begin position="136"/>
        <end position="184"/>
    </location>
</feature>
<dbReference type="GO" id="GO:0008757">
    <property type="term" value="F:S-adenosylmethionine-dependent methyltransferase activity"/>
    <property type="evidence" value="ECO:0007669"/>
    <property type="project" value="InterPro"/>
</dbReference>
<dbReference type="GO" id="GO:0032259">
    <property type="term" value="P:methylation"/>
    <property type="evidence" value="ECO:0007669"/>
    <property type="project" value="UniProtKB-KW"/>
</dbReference>
<gene>
    <name evidence="2" type="ordered locus">Echvi_4618</name>
</gene>
<reference evidence="3" key="1">
    <citation type="submission" date="2012-02" db="EMBL/GenBank/DDBJ databases">
        <title>The complete genome of Echinicola vietnamensis DSM 17526.</title>
        <authorList>
            <person name="Lucas S."/>
            <person name="Copeland A."/>
            <person name="Lapidus A."/>
            <person name="Glavina del Rio T."/>
            <person name="Dalin E."/>
            <person name="Tice H."/>
            <person name="Bruce D."/>
            <person name="Goodwin L."/>
            <person name="Pitluck S."/>
            <person name="Peters L."/>
            <person name="Ovchinnikova G."/>
            <person name="Teshima H."/>
            <person name="Kyrpides N."/>
            <person name="Mavromatis K."/>
            <person name="Ivanova N."/>
            <person name="Brettin T."/>
            <person name="Detter J.C."/>
            <person name="Han C."/>
            <person name="Larimer F."/>
            <person name="Land M."/>
            <person name="Hauser L."/>
            <person name="Markowitz V."/>
            <person name="Cheng J.-F."/>
            <person name="Hugenholtz P."/>
            <person name="Woyke T."/>
            <person name="Wu D."/>
            <person name="Brambilla E."/>
            <person name="Klenk H.-P."/>
            <person name="Eisen J.A."/>
        </authorList>
    </citation>
    <scope>NUCLEOTIDE SEQUENCE [LARGE SCALE GENOMIC DNA]</scope>
    <source>
        <strain evidence="3">DSM 17526 / LMG 23754 / KMM 6221</strain>
    </source>
</reference>
<dbReference type="EMBL" id="CP003346">
    <property type="protein sequence ID" value="AGA80790.1"/>
    <property type="molecule type" value="Genomic_DNA"/>
</dbReference>
<dbReference type="CDD" id="cd02440">
    <property type="entry name" value="AdoMet_MTases"/>
    <property type="match status" value="1"/>
</dbReference>
<protein>
    <submittedName>
        <fullName evidence="2">Methylase involved in ubiquinone/menaquinone biosynthesis</fullName>
    </submittedName>
</protein>
<keyword evidence="2" id="KW-0489">Methyltransferase</keyword>
<keyword evidence="2" id="KW-0830">Ubiquinone</keyword>
<dbReference type="Proteomes" id="UP000010796">
    <property type="component" value="Chromosome"/>
</dbReference>